<dbReference type="AlphaFoldDB" id="A0A5N8VYM9"/>
<accession>A0A5N8VYM9</accession>
<feature type="region of interest" description="Disordered" evidence="1">
    <location>
        <begin position="1"/>
        <end position="70"/>
    </location>
</feature>
<sequence>MRETCSNGQPENNFFRPSRPGAYDRRRDTLPRTAAAAGRVPGTRVRPNPTAAHPRSGRHRTSAERGDGIP</sequence>
<evidence type="ECO:0000313" key="2">
    <source>
        <dbReference type="EMBL" id="MPY40049.1"/>
    </source>
</evidence>
<evidence type="ECO:0000313" key="3">
    <source>
        <dbReference type="Proteomes" id="UP000326979"/>
    </source>
</evidence>
<reference evidence="2 3" key="1">
    <citation type="submission" date="2019-07" db="EMBL/GenBank/DDBJ databases">
        <title>New species of Amycolatopsis and Streptomyces.</title>
        <authorList>
            <person name="Duangmal K."/>
            <person name="Teo W.F.A."/>
            <person name="Lipun K."/>
        </authorList>
    </citation>
    <scope>NUCLEOTIDE SEQUENCE [LARGE SCALE GENOMIC DNA]</scope>
    <source>
        <strain evidence="2 3">TISTR 2346</strain>
    </source>
</reference>
<comment type="caution">
    <text evidence="2">The sequence shown here is derived from an EMBL/GenBank/DDBJ whole genome shotgun (WGS) entry which is preliminary data.</text>
</comment>
<name>A0A5N8VYM9_9ACTN</name>
<dbReference type="EMBL" id="VJZE01000041">
    <property type="protein sequence ID" value="MPY40049.1"/>
    <property type="molecule type" value="Genomic_DNA"/>
</dbReference>
<keyword evidence="3" id="KW-1185">Reference proteome</keyword>
<organism evidence="2 3">
    <name type="scientific">Streptomyces phyllanthi</name>
    <dbReference type="NCBI Taxonomy" id="1803180"/>
    <lineage>
        <taxon>Bacteria</taxon>
        <taxon>Bacillati</taxon>
        <taxon>Actinomycetota</taxon>
        <taxon>Actinomycetes</taxon>
        <taxon>Kitasatosporales</taxon>
        <taxon>Streptomycetaceae</taxon>
        <taxon>Streptomyces</taxon>
    </lineage>
</organism>
<protein>
    <submittedName>
        <fullName evidence="2">Uncharacterized protein</fullName>
    </submittedName>
</protein>
<dbReference type="RefSeq" id="WP_152782135.1">
    <property type="nucleotide sequence ID" value="NZ_BAABEQ010000015.1"/>
</dbReference>
<feature type="compositionally biased region" description="Basic and acidic residues" evidence="1">
    <location>
        <begin position="61"/>
        <end position="70"/>
    </location>
</feature>
<dbReference type="Proteomes" id="UP000326979">
    <property type="component" value="Unassembled WGS sequence"/>
</dbReference>
<proteinExistence type="predicted"/>
<gene>
    <name evidence="2" type="ORF">FNH04_09045</name>
</gene>
<evidence type="ECO:0000256" key="1">
    <source>
        <dbReference type="SAM" id="MobiDB-lite"/>
    </source>
</evidence>
<feature type="compositionally biased region" description="Polar residues" evidence="1">
    <location>
        <begin position="1"/>
        <end position="12"/>
    </location>
</feature>